<name>A0ABM5VF78_9ENTR</name>
<dbReference type="EMBL" id="CP012264">
    <property type="protein sequence ID" value="ALB63809.1"/>
    <property type="molecule type" value="Genomic_DNA"/>
</dbReference>
<keyword evidence="6" id="KW-1185">Reference proteome</keyword>
<dbReference type="NCBIfam" id="TIGR00254">
    <property type="entry name" value="GGDEF"/>
    <property type="match status" value="1"/>
</dbReference>
<dbReference type="InterPro" id="IPR001633">
    <property type="entry name" value="EAL_dom"/>
</dbReference>
<dbReference type="Pfam" id="PF00563">
    <property type="entry name" value="EAL"/>
    <property type="match status" value="1"/>
</dbReference>
<reference evidence="6" key="1">
    <citation type="submission" date="2015-07" db="EMBL/GenBank/DDBJ databases">
        <authorList>
            <person name="Moine D."/>
            <person name="Kassam M."/>
        </authorList>
    </citation>
    <scope>NUCLEOTIDE SEQUENCE [LARGE SCALE GENOMIC DNA]</scope>
    <source>
        <strain evidence="6">LMG 26250</strain>
    </source>
</reference>
<dbReference type="InterPro" id="IPR052155">
    <property type="entry name" value="Biofilm_reg_signaling"/>
</dbReference>
<evidence type="ECO:0000313" key="6">
    <source>
        <dbReference type="Proteomes" id="UP000067320"/>
    </source>
</evidence>
<keyword evidence="1" id="KW-0812">Transmembrane</keyword>
<dbReference type="PANTHER" id="PTHR44757:SF10">
    <property type="entry name" value="MEMBRANE PROTEIN"/>
    <property type="match status" value="1"/>
</dbReference>
<reference evidence="6" key="2">
    <citation type="submission" date="2015-09" db="EMBL/GenBank/DDBJ databases">
        <title>Cronobacter genome sequencing and assembly.</title>
        <authorList>
            <person name="Descombes P."/>
            <person name="Baert L."/>
            <person name="Ngom-Bru C."/>
            <person name="Barretto C."/>
        </authorList>
    </citation>
    <scope>NUCLEOTIDE SEQUENCE [LARGE SCALE GENOMIC DNA]</scope>
    <source>
        <strain evidence="6">LMG 26250</strain>
    </source>
</reference>
<dbReference type="SUPFAM" id="SSF55073">
    <property type="entry name" value="Nucleotide cyclase"/>
    <property type="match status" value="1"/>
</dbReference>
<dbReference type="PROSITE" id="PS50887">
    <property type="entry name" value="GGDEF"/>
    <property type="match status" value="1"/>
</dbReference>
<protein>
    <submittedName>
        <fullName evidence="5">Diguanylate cyclase</fullName>
    </submittedName>
</protein>
<dbReference type="Gene3D" id="3.30.450.20">
    <property type="entry name" value="PAS domain"/>
    <property type="match status" value="1"/>
</dbReference>
<dbReference type="SUPFAM" id="SSF55785">
    <property type="entry name" value="PYP-like sensor domain (PAS domain)"/>
    <property type="match status" value="1"/>
</dbReference>
<dbReference type="NCBIfam" id="TIGR00229">
    <property type="entry name" value="sensory_box"/>
    <property type="match status" value="1"/>
</dbReference>
<organism evidence="5 6">
    <name type="scientific">Cronobacter condimenti 1330</name>
    <dbReference type="NCBI Taxonomy" id="1073999"/>
    <lineage>
        <taxon>Bacteria</taxon>
        <taxon>Pseudomonadati</taxon>
        <taxon>Pseudomonadota</taxon>
        <taxon>Gammaproteobacteria</taxon>
        <taxon>Enterobacterales</taxon>
        <taxon>Enterobacteriaceae</taxon>
        <taxon>Cronobacter</taxon>
    </lineage>
</organism>
<dbReference type="PROSITE" id="PS50883">
    <property type="entry name" value="EAL"/>
    <property type="match status" value="1"/>
</dbReference>
<dbReference type="InterPro" id="IPR043128">
    <property type="entry name" value="Rev_trsase/Diguanyl_cyclase"/>
</dbReference>
<dbReference type="CDD" id="cd01949">
    <property type="entry name" value="GGDEF"/>
    <property type="match status" value="1"/>
</dbReference>
<reference evidence="5 6" key="3">
    <citation type="journal article" date="2016" name="Genome Announc.">
        <title>Fully Closed Genome Sequences of Five Type Strains of the Genus Cronobacter and One Cronobacter sakazakii Strain.</title>
        <authorList>
            <person name="Moine D."/>
            <person name="Kassam M."/>
            <person name="Baert L."/>
            <person name="Tang Y."/>
            <person name="Barretto C."/>
            <person name="Ngom Bru C."/>
            <person name="Klijn A."/>
            <person name="Descombes P."/>
        </authorList>
    </citation>
    <scope>NUCLEOTIDE SEQUENCE [LARGE SCALE GENOMIC DNA]</scope>
    <source>
        <strain evidence="5 6">LMG 26250</strain>
    </source>
</reference>
<evidence type="ECO:0000259" key="3">
    <source>
        <dbReference type="PROSITE" id="PS50883"/>
    </source>
</evidence>
<dbReference type="InterPro" id="IPR000160">
    <property type="entry name" value="GGDEF_dom"/>
</dbReference>
<proteinExistence type="predicted"/>
<evidence type="ECO:0000259" key="2">
    <source>
        <dbReference type="PROSITE" id="PS50112"/>
    </source>
</evidence>
<evidence type="ECO:0000313" key="5">
    <source>
        <dbReference type="EMBL" id="ALB63809.1"/>
    </source>
</evidence>
<dbReference type="InterPro" id="IPR000014">
    <property type="entry name" value="PAS"/>
</dbReference>
<dbReference type="InterPro" id="IPR035965">
    <property type="entry name" value="PAS-like_dom_sf"/>
</dbReference>
<dbReference type="Pfam" id="PF00990">
    <property type="entry name" value="GGDEF"/>
    <property type="match status" value="1"/>
</dbReference>
<evidence type="ECO:0000256" key="1">
    <source>
        <dbReference type="SAM" id="Phobius"/>
    </source>
</evidence>
<dbReference type="InterPro" id="IPR007892">
    <property type="entry name" value="CHASE4"/>
</dbReference>
<keyword evidence="1" id="KW-0472">Membrane</keyword>
<dbReference type="InterPro" id="IPR013767">
    <property type="entry name" value="PAS_fold"/>
</dbReference>
<dbReference type="Proteomes" id="UP000067320">
    <property type="component" value="Chromosome"/>
</dbReference>
<dbReference type="InterPro" id="IPR035919">
    <property type="entry name" value="EAL_sf"/>
</dbReference>
<accession>A0ABM5VF78</accession>
<dbReference type="RefSeq" id="WP_053532016.1">
    <property type="nucleotide sequence ID" value="NZ_CP012264.1"/>
</dbReference>
<feature type="domain" description="EAL" evidence="3">
    <location>
        <begin position="613"/>
        <end position="863"/>
    </location>
</feature>
<feature type="transmembrane region" description="Helical" evidence="1">
    <location>
        <begin position="266"/>
        <end position="288"/>
    </location>
</feature>
<dbReference type="CDD" id="cd01948">
    <property type="entry name" value="EAL"/>
    <property type="match status" value="1"/>
</dbReference>
<sequence>MRGFFRRGALELSVNETGNTTRFIRRALLCMGGLLGLFFLIAILSLLHISHDINERTDARSRHLFLKALQNRQDTIKTNLNDYSDWGEAYLKLHQTIDVHWAWDRGNLGQSLYEMFGYDGVFVVDGNDVTRYSVVNGKLRNQKAEHWVGEPMLKSLRIALDGTDGAAIVTSMEYHGQPAIVTAAWIRSGGDSVIEATQGNPSLMIFIDVLTADELARAGREYGIDELHVRKPGEASPDYRQVTLSLPLGNGQVTMAWRSEDPGHDLIVVILPLLIFLSLFTALVAGIAMRNALNKARLNDENAFLLEQNRLALAASERRFRDVAEATTDWIWETDDDLRFIWLSERFPVITGYRIADWIGRRVTEFIQEDRATLEEWFHQPGHGGHRNMTHCRYLSAQGHQRYCNLVAKPIATPEGGLSFRGTATDVTLEVEAQARVQYLSLHDELTGLPNRVRMKEFLEGKLQSRPTREHPLAMISLDLDKFKPVNDLFGHGVGDELLHQVSARLRACLRDFDLVARQGGDEFILIIPDIERKEALEQLCERILSEINRPFSVQDHEILIGASMGIALAPQDAVNATDLLRFSDIALYKAKSSGRNGWVFYNADMAEQIVQRREMENSLRDAIRDAQFQLVYQPRYDMNAENVVAVEALLRWHHPELGLLMPDQFIPLAEETGLIIAISDWVLNAACRDAQHEMPGIAISVNISAVEFRTPGLVERVKEALATSGLAPERLELEVTENATLSSPEVSLEIMNSLKALGVRLLIDDFGTGYSSLSYLRTFPFDGIKLDKSFVAGMPHSDNANSIVENIIGLGKAFSLSITAEGVETPEQLAQLKMYQCDETQGYFMCRPLPLSRLKAQLREQGIAPGNDAAS</sequence>
<dbReference type="SMART" id="SM00052">
    <property type="entry name" value="EAL"/>
    <property type="match status" value="1"/>
</dbReference>
<dbReference type="Pfam" id="PF05228">
    <property type="entry name" value="CHASE4"/>
    <property type="match status" value="1"/>
</dbReference>
<dbReference type="Pfam" id="PF00989">
    <property type="entry name" value="PAS"/>
    <property type="match status" value="1"/>
</dbReference>
<evidence type="ECO:0000259" key="4">
    <source>
        <dbReference type="PROSITE" id="PS50887"/>
    </source>
</evidence>
<feature type="transmembrane region" description="Helical" evidence="1">
    <location>
        <begin position="27"/>
        <end position="47"/>
    </location>
</feature>
<dbReference type="SUPFAM" id="SSF141868">
    <property type="entry name" value="EAL domain-like"/>
    <property type="match status" value="1"/>
</dbReference>
<dbReference type="SMART" id="SM00267">
    <property type="entry name" value="GGDEF"/>
    <property type="match status" value="1"/>
</dbReference>
<feature type="domain" description="GGDEF" evidence="4">
    <location>
        <begin position="471"/>
        <end position="604"/>
    </location>
</feature>
<dbReference type="CDD" id="cd00130">
    <property type="entry name" value="PAS"/>
    <property type="match status" value="1"/>
</dbReference>
<dbReference type="SMART" id="SM00091">
    <property type="entry name" value="PAS"/>
    <property type="match status" value="1"/>
</dbReference>
<dbReference type="Gene3D" id="3.30.70.270">
    <property type="match status" value="1"/>
</dbReference>
<dbReference type="PROSITE" id="PS50112">
    <property type="entry name" value="PAS"/>
    <property type="match status" value="1"/>
</dbReference>
<dbReference type="Gene3D" id="3.20.20.450">
    <property type="entry name" value="EAL domain"/>
    <property type="match status" value="1"/>
</dbReference>
<dbReference type="PANTHER" id="PTHR44757">
    <property type="entry name" value="DIGUANYLATE CYCLASE DGCP"/>
    <property type="match status" value="1"/>
</dbReference>
<keyword evidence="1" id="KW-1133">Transmembrane helix</keyword>
<feature type="domain" description="PAS" evidence="2">
    <location>
        <begin position="316"/>
        <end position="370"/>
    </location>
</feature>
<gene>
    <name evidence="5" type="ORF">AFK62_15460</name>
</gene>
<dbReference type="InterPro" id="IPR029787">
    <property type="entry name" value="Nucleotide_cyclase"/>
</dbReference>